<proteinExistence type="predicted"/>
<protein>
    <recommendedName>
        <fullName evidence="2">Transposase for insertion sequence element IS21-like C-terminal domain-containing protein</fullName>
    </recommendedName>
</protein>
<sequence>MPLPGEVFETGLTLTPRVDRYAMITVKMCRYSVPARFIGHKIRVVLRSAELIAYDGRMEIARHPRLTGRGEERIVLDHFLEVLLRKPGAFAGSETLDQARVDGSFTTTHEALWAAAKSALGDIEGTKVLVQVLLLHRHLQHADVIAGVRAALAVGAFTRDVVALEARKVAETGGRSPTVSADTPIPEPPPPAPDPQVTCLTMRRVAQLPLDNRPLPVLEAWDQLLRGPRKDPQGRAPVPDR</sequence>
<name>A0ABW6KY21_9ACTN</name>
<dbReference type="EMBL" id="JBIAFJ010000018">
    <property type="protein sequence ID" value="MFE9171810.1"/>
    <property type="molecule type" value="Genomic_DNA"/>
</dbReference>
<accession>A0ABW6KY21</accession>
<feature type="domain" description="Transposase for insertion sequence element IS21-like C-terminal" evidence="2">
    <location>
        <begin position="3"/>
        <end position="73"/>
    </location>
</feature>
<dbReference type="Proteomes" id="UP001601197">
    <property type="component" value="Unassembled WGS sequence"/>
</dbReference>
<organism evidence="3 4">
    <name type="scientific">Streptomyces kebangsaanensis</name>
    <dbReference type="NCBI Taxonomy" id="864058"/>
    <lineage>
        <taxon>Bacteria</taxon>
        <taxon>Bacillati</taxon>
        <taxon>Actinomycetota</taxon>
        <taxon>Actinomycetes</taxon>
        <taxon>Kitasatosporales</taxon>
        <taxon>Streptomycetaceae</taxon>
        <taxon>Streptomyces</taxon>
    </lineage>
</organism>
<feature type="compositionally biased region" description="Pro residues" evidence="1">
    <location>
        <begin position="185"/>
        <end position="194"/>
    </location>
</feature>
<evidence type="ECO:0000313" key="4">
    <source>
        <dbReference type="Proteomes" id="UP001601197"/>
    </source>
</evidence>
<comment type="caution">
    <text evidence="3">The sequence shown here is derived from an EMBL/GenBank/DDBJ whole genome shotgun (WGS) entry which is preliminary data.</text>
</comment>
<evidence type="ECO:0000313" key="3">
    <source>
        <dbReference type="EMBL" id="MFE9171810.1"/>
    </source>
</evidence>
<dbReference type="Pfam" id="PF22483">
    <property type="entry name" value="Mu-transpos_C_2"/>
    <property type="match status" value="1"/>
</dbReference>
<keyword evidence="4" id="KW-1185">Reference proteome</keyword>
<dbReference type="RefSeq" id="WP_388349157.1">
    <property type="nucleotide sequence ID" value="NZ_JBIAFJ010000018.1"/>
</dbReference>
<feature type="region of interest" description="Disordered" evidence="1">
    <location>
        <begin position="169"/>
        <end position="196"/>
    </location>
</feature>
<evidence type="ECO:0000256" key="1">
    <source>
        <dbReference type="SAM" id="MobiDB-lite"/>
    </source>
</evidence>
<evidence type="ECO:0000259" key="2">
    <source>
        <dbReference type="Pfam" id="PF22483"/>
    </source>
</evidence>
<gene>
    <name evidence="3" type="ORF">ACFYNZ_20275</name>
</gene>
<reference evidence="3 4" key="1">
    <citation type="submission" date="2024-10" db="EMBL/GenBank/DDBJ databases">
        <title>The Natural Products Discovery Center: Release of the First 8490 Sequenced Strains for Exploring Actinobacteria Biosynthetic Diversity.</title>
        <authorList>
            <person name="Kalkreuter E."/>
            <person name="Kautsar S.A."/>
            <person name="Yang D."/>
            <person name="Bader C.D."/>
            <person name="Teijaro C.N."/>
            <person name="Fluegel L."/>
            <person name="Davis C.M."/>
            <person name="Simpson J.R."/>
            <person name="Lauterbach L."/>
            <person name="Steele A.D."/>
            <person name="Gui C."/>
            <person name="Meng S."/>
            <person name="Li G."/>
            <person name="Viehrig K."/>
            <person name="Ye F."/>
            <person name="Su P."/>
            <person name="Kiefer A.F."/>
            <person name="Nichols A."/>
            <person name="Cepeda A.J."/>
            <person name="Yan W."/>
            <person name="Fan B."/>
            <person name="Jiang Y."/>
            <person name="Adhikari A."/>
            <person name="Zheng C.-J."/>
            <person name="Schuster L."/>
            <person name="Cowan T.M."/>
            <person name="Smanski M.J."/>
            <person name="Chevrette M.G."/>
            <person name="De Carvalho L.P.S."/>
            <person name="Shen B."/>
        </authorList>
    </citation>
    <scope>NUCLEOTIDE SEQUENCE [LARGE SCALE GENOMIC DNA]</scope>
    <source>
        <strain evidence="3 4">NPDC007147</strain>
    </source>
</reference>
<dbReference type="InterPro" id="IPR054353">
    <property type="entry name" value="IstA-like_C"/>
</dbReference>